<keyword evidence="2 4" id="KW-0067">ATP-binding</keyword>
<comment type="similarity">
    <text evidence="4">Belongs to the AAA ATPase family.</text>
</comment>
<dbReference type="SMART" id="SM00382">
    <property type="entry name" value="AAA"/>
    <property type="match status" value="1"/>
</dbReference>
<dbReference type="SUPFAM" id="SSF52540">
    <property type="entry name" value="P-loop containing nucleoside triphosphate hydrolases"/>
    <property type="match status" value="1"/>
</dbReference>
<dbReference type="EMBL" id="JAGDQJ010000022">
    <property type="protein sequence ID" value="MBO1627261.1"/>
    <property type="molecule type" value="Genomic_DNA"/>
</dbReference>
<proteinExistence type="inferred from homology"/>
<gene>
    <name evidence="6" type="ORF">J4P90_18885</name>
</gene>
<dbReference type="Gene3D" id="1.10.8.60">
    <property type="match status" value="1"/>
</dbReference>
<evidence type="ECO:0000256" key="2">
    <source>
        <dbReference type="ARBA" id="ARBA00022840"/>
    </source>
</evidence>
<evidence type="ECO:0000256" key="4">
    <source>
        <dbReference type="RuleBase" id="RU003651"/>
    </source>
</evidence>
<keyword evidence="7" id="KW-1185">Reference proteome</keyword>
<dbReference type="InterPro" id="IPR050168">
    <property type="entry name" value="AAA_ATPase_domain"/>
</dbReference>
<dbReference type="RefSeq" id="WP_208018658.1">
    <property type="nucleotide sequence ID" value="NZ_JAGDQJ010000022.1"/>
</dbReference>
<dbReference type="Gene3D" id="1.25.40.10">
    <property type="entry name" value="Tetratricopeptide repeat domain"/>
    <property type="match status" value="1"/>
</dbReference>
<dbReference type="PANTHER" id="PTHR23077:SF171">
    <property type="entry name" value="NUCLEAR VALOSIN-CONTAINING PROTEIN-LIKE"/>
    <property type="match status" value="1"/>
</dbReference>
<organism evidence="6 7">
    <name type="scientific">Bacillus arachidis</name>
    <dbReference type="NCBI Taxonomy" id="2819290"/>
    <lineage>
        <taxon>Bacteria</taxon>
        <taxon>Bacillati</taxon>
        <taxon>Bacillota</taxon>
        <taxon>Bacilli</taxon>
        <taxon>Bacillales</taxon>
        <taxon>Bacillaceae</taxon>
        <taxon>Bacillus</taxon>
    </lineage>
</organism>
<keyword evidence="1 4" id="KW-0547">Nucleotide-binding</keyword>
<evidence type="ECO:0000313" key="7">
    <source>
        <dbReference type="Proteomes" id="UP000677611"/>
    </source>
</evidence>
<dbReference type="SUPFAM" id="SSF48452">
    <property type="entry name" value="TPR-like"/>
    <property type="match status" value="1"/>
</dbReference>
<dbReference type="InterPro" id="IPR027417">
    <property type="entry name" value="P-loop_NTPase"/>
</dbReference>
<dbReference type="Gene3D" id="3.40.50.300">
    <property type="entry name" value="P-loop containing nucleotide triphosphate hydrolases"/>
    <property type="match status" value="1"/>
</dbReference>
<dbReference type="InterPro" id="IPR003593">
    <property type="entry name" value="AAA+_ATPase"/>
</dbReference>
<evidence type="ECO:0000313" key="6">
    <source>
        <dbReference type="EMBL" id="MBO1627261.1"/>
    </source>
</evidence>
<feature type="domain" description="AAA+ ATPase" evidence="5">
    <location>
        <begin position="170"/>
        <end position="308"/>
    </location>
</feature>
<feature type="repeat" description="TPR" evidence="3">
    <location>
        <begin position="18"/>
        <end position="51"/>
    </location>
</feature>
<dbReference type="InterPro" id="IPR011990">
    <property type="entry name" value="TPR-like_helical_dom_sf"/>
</dbReference>
<dbReference type="Pfam" id="PF00004">
    <property type="entry name" value="AAA"/>
    <property type="match status" value="1"/>
</dbReference>
<evidence type="ECO:0000256" key="1">
    <source>
        <dbReference type="ARBA" id="ARBA00022741"/>
    </source>
</evidence>
<sequence>MNKIDVLKQVLAQDEENGSIWYLIGVEYKEQGDIANALQALSKALQYGDQEWKNKVAAELEALSQVLTSPKETIYVTEEESQCENNEDHVIEQDPEKEKQLHAVYANENMEENVVSMNVLQGGRSKQKREQEQITFEDVGGLHDVKKAIQMKIIKPFTSPGLFERFKKKVGGGILLYGPPGCGKTYIAKATAGECRAHFATMSITDILDPYIGVSEQNVREIFRYARSQKPCILFLDEMDALGFNRSKASGNPTLRTVIDQLLTEIEGIDTNTDKLLLIGATNMPWDIDPAFKRPGRFDKMIFVSPPDLEARSSIFQIKLAGKPISTIDYDMLAKETELYSGADIENVVELAVENVLGEIMTTGVERAVTMKDITDAIAETKPSTLEWFRTIKNYIKYANESGAYDDVQAYLKRYKKI</sequence>
<reference evidence="6 7" key="1">
    <citation type="submission" date="2021-03" db="EMBL/GenBank/DDBJ databases">
        <title>Identification of novel Bacillus strains.</title>
        <authorList>
            <person name="Xiao Z."/>
            <person name="Li Y."/>
            <person name="Shen J."/>
        </authorList>
    </citation>
    <scope>NUCLEOTIDE SEQUENCE [LARGE SCALE GENOMIC DNA]</scope>
    <source>
        <strain evidence="6 7">SY8</strain>
    </source>
</reference>
<dbReference type="PROSITE" id="PS50005">
    <property type="entry name" value="TPR"/>
    <property type="match status" value="1"/>
</dbReference>
<dbReference type="Proteomes" id="UP000677611">
    <property type="component" value="Unassembled WGS sequence"/>
</dbReference>
<accession>A0ABS3P257</accession>
<dbReference type="Pfam" id="PF17862">
    <property type="entry name" value="AAA_lid_3"/>
    <property type="match status" value="1"/>
</dbReference>
<dbReference type="InterPro" id="IPR003960">
    <property type="entry name" value="ATPase_AAA_CS"/>
</dbReference>
<dbReference type="InterPro" id="IPR003959">
    <property type="entry name" value="ATPase_AAA_core"/>
</dbReference>
<protein>
    <submittedName>
        <fullName evidence="6">AAA family ATPase</fullName>
    </submittedName>
</protein>
<dbReference type="PANTHER" id="PTHR23077">
    <property type="entry name" value="AAA-FAMILY ATPASE"/>
    <property type="match status" value="1"/>
</dbReference>
<dbReference type="PROSITE" id="PS00674">
    <property type="entry name" value="AAA"/>
    <property type="match status" value="1"/>
</dbReference>
<keyword evidence="3" id="KW-0802">TPR repeat</keyword>
<comment type="caution">
    <text evidence="6">The sequence shown here is derived from an EMBL/GenBank/DDBJ whole genome shotgun (WGS) entry which is preliminary data.</text>
</comment>
<name>A0ABS3P257_9BACI</name>
<evidence type="ECO:0000256" key="3">
    <source>
        <dbReference type="PROSITE-ProRule" id="PRU00339"/>
    </source>
</evidence>
<evidence type="ECO:0000259" key="5">
    <source>
        <dbReference type="SMART" id="SM00382"/>
    </source>
</evidence>
<dbReference type="InterPro" id="IPR019734">
    <property type="entry name" value="TPR_rpt"/>
</dbReference>
<dbReference type="InterPro" id="IPR041569">
    <property type="entry name" value="AAA_lid_3"/>
</dbReference>